<reference evidence="6 7" key="1">
    <citation type="journal article" date="2023" name="Commun. Biol.">
        <title>Genome analysis of Parmales, the sister group of diatoms, reveals the evolutionary specialization of diatoms from phago-mixotrophs to photoautotrophs.</title>
        <authorList>
            <person name="Ban H."/>
            <person name="Sato S."/>
            <person name="Yoshikawa S."/>
            <person name="Yamada K."/>
            <person name="Nakamura Y."/>
            <person name="Ichinomiya M."/>
            <person name="Sato N."/>
            <person name="Blanc-Mathieu R."/>
            <person name="Endo H."/>
            <person name="Kuwata A."/>
            <person name="Ogata H."/>
        </authorList>
    </citation>
    <scope>NUCLEOTIDE SEQUENCE [LARGE SCALE GENOMIC DNA]</scope>
</reference>
<proteinExistence type="predicted"/>
<dbReference type="SMART" id="SM00369">
    <property type="entry name" value="LRR_TYP"/>
    <property type="match status" value="3"/>
</dbReference>
<feature type="chain" id="PRO_5047521187" evidence="5">
    <location>
        <begin position="23"/>
        <end position="871"/>
    </location>
</feature>
<feature type="transmembrane region" description="Helical" evidence="4">
    <location>
        <begin position="523"/>
        <end position="540"/>
    </location>
</feature>
<evidence type="ECO:0000313" key="7">
    <source>
        <dbReference type="Proteomes" id="UP001165060"/>
    </source>
</evidence>
<evidence type="ECO:0000313" key="6">
    <source>
        <dbReference type="EMBL" id="GMI41952.1"/>
    </source>
</evidence>
<protein>
    <submittedName>
        <fullName evidence="6">Uncharacterized protein</fullName>
    </submittedName>
</protein>
<evidence type="ECO:0000256" key="3">
    <source>
        <dbReference type="ARBA" id="ARBA00022737"/>
    </source>
</evidence>
<keyword evidence="7" id="KW-1185">Reference proteome</keyword>
<dbReference type="InterPro" id="IPR003591">
    <property type="entry name" value="Leu-rich_rpt_typical-subtyp"/>
</dbReference>
<feature type="transmembrane region" description="Helical" evidence="4">
    <location>
        <begin position="462"/>
        <end position="480"/>
    </location>
</feature>
<keyword evidence="4" id="KW-1133">Transmembrane helix</keyword>
<dbReference type="Pfam" id="PF00560">
    <property type="entry name" value="LRR_1"/>
    <property type="match status" value="1"/>
</dbReference>
<keyword evidence="1" id="KW-0433">Leucine-rich repeat</keyword>
<comment type="caution">
    <text evidence="6">The sequence shown here is derived from an EMBL/GenBank/DDBJ whole genome shotgun (WGS) entry which is preliminary data.</text>
</comment>
<dbReference type="PANTHER" id="PTHR48060">
    <property type="entry name" value="DNA DAMAGE-REPAIR/TOLERATION PROTEIN DRT100"/>
    <property type="match status" value="1"/>
</dbReference>
<keyword evidence="4" id="KW-0472">Membrane</keyword>
<keyword evidence="4" id="KW-0812">Transmembrane</keyword>
<dbReference type="Gene3D" id="3.80.10.10">
    <property type="entry name" value="Ribonuclease Inhibitor"/>
    <property type="match status" value="1"/>
</dbReference>
<feature type="transmembrane region" description="Helical" evidence="4">
    <location>
        <begin position="417"/>
        <end position="441"/>
    </location>
</feature>
<sequence>MWPLLLSISILLLACLGHNVFADETERAAVVSILSKIPDWIDDGSDHCGGSDVWKGAGISYNGIFCDDNGHVVRVTQANCGMSALSPSIGLLPKLTSLTVRNNLGVTTIPPEIGQLPELSWLDASECGIVAIPPEIGQLASLTHLNLGENSITGAVPDEILSITTLTDLSLLKNSITSVPARIAMMPNLVNLNLAANEITFVPLIIEGGPLRLFTLASNALRGGIPASVSRNCCTGDDTNCRHADGLLCDFGDNPFLCNDGTRYLDTRLSCAPCPNCVSGGTCAGGFEEADMSFSVDGTQGSCDVCPLDTFESSEGECRECAGSVLSSVAFPLVFAAAAAMVGGVLYLLRRKLPAFHLSIVNMIRIKQLAAVLQVLQVFAGLSTLLAVWFGGMSAIASKVSLPFELNPVCIVSIQTFTRAFPFVSAWVTVAGVAVVVSLLLNAHRIPLLRGAPPIVFKNLQSLAALVVIQAALVVLPTTIKAQDLAYRLRDIMYDIQNTGELYLPPGGGLGDRVPRKFEVSEVLFVVASILTMLMVVFGLNKVTRMATHRYGALRKKVLEDLDSVEGGREGVLAQDKEKEKEDVEQWRHFYASFCMQYSPAGLRQEEHAVIRKLAWIVATKLVEVAEILAYESKSQDPGMMPPVATAMRCAAIVFVNLQFAKTLLDRPYISFRRSERIGDPSNDAELMATRVLSWGAAALSVKVGLTAETDGLSAAVFMDLVCAAVVVGLLLSQRPLFRGALDVVRDAALGEGDKEVLERHSGVNEEGSGRQIAEMMESDSFREIIFLQSQIRVEGEEGKRWKPDVNEEGDLVVRRSWAGKRWDALGTAGVVVGWLLHVIGCLVLVGGVGVGITRCIVFGADSVVWRWCLG</sequence>
<feature type="transmembrane region" description="Helical" evidence="4">
    <location>
        <begin position="825"/>
        <end position="846"/>
    </location>
</feature>
<feature type="transmembrane region" description="Helical" evidence="4">
    <location>
        <begin position="369"/>
        <end position="397"/>
    </location>
</feature>
<gene>
    <name evidence="6" type="ORF">TeGR_g2342</name>
</gene>
<dbReference type="PANTHER" id="PTHR48060:SF24">
    <property type="entry name" value="NON-SPECIFIC SERINE_THREONINE PROTEIN KINASE"/>
    <property type="match status" value="1"/>
</dbReference>
<keyword evidence="3" id="KW-0677">Repeat</keyword>
<evidence type="ECO:0000256" key="1">
    <source>
        <dbReference type="ARBA" id="ARBA00022614"/>
    </source>
</evidence>
<keyword evidence="2 5" id="KW-0732">Signal</keyword>
<dbReference type="InterPro" id="IPR053211">
    <property type="entry name" value="DNA_repair-toleration"/>
</dbReference>
<name>A0ABQ6N7L1_9STRA</name>
<feature type="signal peptide" evidence="5">
    <location>
        <begin position="1"/>
        <end position="22"/>
    </location>
</feature>
<evidence type="ECO:0000256" key="2">
    <source>
        <dbReference type="ARBA" id="ARBA00022729"/>
    </source>
</evidence>
<evidence type="ECO:0000256" key="5">
    <source>
        <dbReference type="SAM" id="SignalP"/>
    </source>
</evidence>
<dbReference type="Proteomes" id="UP001165060">
    <property type="component" value="Unassembled WGS sequence"/>
</dbReference>
<organism evidence="6 7">
    <name type="scientific">Tetraparma gracilis</name>
    <dbReference type="NCBI Taxonomy" id="2962635"/>
    <lineage>
        <taxon>Eukaryota</taxon>
        <taxon>Sar</taxon>
        <taxon>Stramenopiles</taxon>
        <taxon>Ochrophyta</taxon>
        <taxon>Bolidophyceae</taxon>
        <taxon>Parmales</taxon>
        <taxon>Triparmaceae</taxon>
        <taxon>Tetraparma</taxon>
    </lineage>
</organism>
<dbReference type="SUPFAM" id="SSF52058">
    <property type="entry name" value="L domain-like"/>
    <property type="match status" value="1"/>
</dbReference>
<dbReference type="InterPro" id="IPR001611">
    <property type="entry name" value="Leu-rich_rpt"/>
</dbReference>
<dbReference type="EMBL" id="BRYB01002255">
    <property type="protein sequence ID" value="GMI41952.1"/>
    <property type="molecule type" value="Genomic_DNA"/>
</dbReference>
<evidence type="ECO:0000256" key="4">
    <source>
        <dbReference type="SAM" id="Phobius"/>
    </source>
</evidence>
<dbReference type="InterPro" id="IPR032675">
    <property type="entry name" value="LRR_dom_sf"/>
</dbReference>
<feature type="transmembrane region" description="Helical" evidence="4">
    <location>
        <begin position="329"/>
        <end position="349"/>
    </location>
</feature>
<accession>A0ABQ6N7L1</accession>